<feature type="region of interest" description="Disordered" evidence="1">
    <location>
        <begin position="1"/>
        <end position="109"/>
    </location>
</feature>
<name>A0ABZ0WKU5_9BURK</name>
<evidence type="ECO:0000256" key="1">
    <source>
        <dbReference type="SAM" id="MobiDB-lite"/>
    </source>
</evidence>
<organism evidence="2 3">
    <name type="scientific">Paraburkholderia kururiensis</name>
    <dbReference type="NCBI Taxonomy" id="984307"/>
    <lineage>
        <taxon>Bacteria</taxon>
        <taxon>Pseudomonadati</taxon>
        <taxon>Pseudomonadota</taxon>
        <taxon>Betaproteobacteria</taxon>
        <taxon>Burkholderiales</taxon>
        <taxon>Burkholderiaceae</taxon>
        <taxon>Paraburkholderia</taxon>
    </lineage>
</organism>
<sequence>MDTVQRTSPFPVDHANHANRADHANAERGLPFRPDSPTQGPLARVVVVAHTRVPPPSGPGRQPPPGPLPEIDPDRMPPPGDDDNVEIPPDPERLPEVDPPSREPPVGLS</sequence>
<gene>
    <name evidence="2" type="ORF">U0042_28820</name>
</gene>
<feature type="compositionally biased region" description="Basic and acidic residues" evidence="1">
    <location>
        <begin position="90"/>
        <end position="101"/>
    </location>
</feature>
<evidence type="ECO:0000313" key="3">
    <source>
        <dbReference type="Proteomes" id="UP001325479"/>
    </source>
</evidence>
<dbReference type="RefSeq" id="WP_157977835.1">
    <property type="nucleotide sequence ID" value="NZ_CP139965.1"/>
</dbReference>
<evidence type="ECO:0000313" key="2">
    <source>
        <dbReference type="EMBL" id="WQD77974.1"/>
    </source>
</evidence>
<feature type="compositionally biased region" description="Pro residues" evidence="1">
    <location>
        <begin position="53"/>
        <end position="70"/>
    </location>
</feature>
<feature type="compositionally biased region" description="Basic and acidic residues" evidence="1">
    <location>
        <begin position="14"/>
        <end position="26"/>
    </location>
</feature>
<dbReference type="EMBL" id="CP139965">
    <property type="protein sequence ID" value="WQD77974.1"/>
    <property type="molecule type" value="Genomic_DNA"/>
</dbReference>
<dbReference type="Proteomes" id="UP001325479">
    <property type="component" value="Chromosome"/>
</dbReference>
<reference evidence="2 3" key="1">
    <citation type="submission" date="2023-12" db="EMBL/GenBank/DDBJ databases">
        <title>Genome sequencing and assembly of bacterial species from a model synthetic community.</title>
        <authorList>
            <person name="Hogle S.L."/>
        </authorList>
    </citation>
    <scope>NUCLEOTIDE SEQUENCE [LARGE SCALE GENOMIC DNA]</scope>
    <source>
        <strain evidence="2 3">HAMBI 2494</strain>
    </source>
</reference>
<accession>A0ABZ0WKU5</accession>
<proteinExistence type="predicted"/>
<protein>
    <submittedName>
        <fullName evidence="2">Uncharacterized protein</fullName>
    </submittedName>
</protein>
<keyword evidence="3" id="KW-1185">Reference proteome</keyword>